<dbReference type="EMBL" id="ACYG01000027">
    <property type="protein sequence ID" value="EEV16917.1"/>
    <property type="molecule type" value="Genomic_DNA"/>
</dbReference>
<reference evidence="1 2" key="1">
    <citation type="submission" date="2009-07" db="EMBL/GenBank/DDBJ databases">
        <authorList>
            <person name="Madupu R."/>
            <person name="Sebastian Y."/>
            <person name="Durkin A.S."/>
            <person name="Torralba M."/>
            <person name="Methe B."/>
            <person name="Sutton G.G."/>
            <person name="Strausberg R.L."/>
            <person name="Nelson K.E."/>
        </authorList>
    </citation>
    <scope>NUCLEOTIDE SEQUENCE [LARGE SCALE GENOMIC DNA]</scope>
    <source>
        <strain evidence="1 2">RM3268</strain>
    </source>
</reference>
<name>C8PJ12_9BACT</name>
<dbReference type="STRING" id="824.CGRAC_0941"/>
<dbReference type="OrthoDB" id="5358389at2"/>
<dbReference type="AlphaFoldDB" id="C8PJ12"/>
<gene>
    <name evidence="1" type="ORF">CAMGR0001_1211</name>
</gene>
<proteinExistence type="predicted"/>
<evidence type="ECO:0000313" key="2">
    <source>
        <dbReference type="Proteomes" id="UP000005709"/>
    </source>
</evidence>
<accession>C8PJ12</accession>
<keyword evidence="2" id="KW-1185">Reference proteome</keyword>
<evidence type="ECO:0000313" key="1">
    <source>
        <dbReference type="EMBL" id="EEV16917.1"/>
    </source>
</evidence>
<dbReference type="Gene3D" id="2.40.128.720">
    <property type="match status" value="1"/>
</dbReference>
<dbReference type="eggNOG" id="ENOG502ZFVB">
    <property type="taxonomic scope" value="Bacteria"/>
</dbReference>
<dbReference type="Proteomes" id="UP000005709">
    <property type="component" value="Unassembled WGS sequence"/>
</dbReference>
<comment type="caution">
    <text evidence="1">The sequence shown here is derived from an EMBL/GenBank/DDBJ whole genome shotgun (WGS) entry which is preliminary data.</text>
</comment>
<dbReference type="RefSeq" id="WP_005871794.1">
    <property type="nucleotide sequence ID" value="NZ_ACYG01000027.1"/>
</dbReference>
<protein>
    <submittedName>
        <fullName evidence="1">Uncharacterized protein</fullName>
    </submittedName>
</protein>
<organism evidence="1 2">
    <name type="scientific">Campylobacter gracilis RM3268</name>
    <dbReference type="NCBI Taxonomy" id="553220"/>
    <lineage>
        <taxon>Bacteria</taxon>
        <taxon>Pseudomonadati</taxon>
        <taxon>Campylobacterota</taxon>
        <taxon>Epsilonproteobacteria</taxon>
        <taxon>Campylobacterales</taxon>
        <taxon>Campylobacteraceae</taxon>
        <taxon>Campylobacter</taxon>
    </lineage>
</organism>
<sequence>MRGVFKISPKDAADFAAANLKARAIISAGAFGVQTAVSADKLRARTAVLAGSILAATLALAMPAGATEAAAKHSAANKICLQKTSYKTEGGAVPRYEYEVSQNYDAKTRRLEKIYRKSSEEGASVSKSFSKFDESGEREIENVEYDWDANTNKFRETAISKQEIAKDGSKIYFSLQSKDGKPYDGEKVVEKREGKTEILQNFTLKKGRWTPTYLTKRIVDESDRNNFVSTYEWNAKAKKWMPYEKSIYHYNGDVYTGSEGYAWRDKWVPLTKHTVFTATDGTRSEINFVWRDGAWGRDEKILRKIEPKYRRFSELRSRWDAAKSEWREYYKNVHEETEESRPLREQTALWREESQRWEVVFENEFSYDASGNVIKNRTASDGKQYEYIYDYDEAGNNISIILREPDESGKWHETQRTQNVFEPEILARDVLDRGFIGDYIATGENAIKSSKQYFLKDGEYKLNETREWVYGKCEPQ</sequence>